<evidence type="ECO:0000256" key="7">
    <source>
        <dbReference type="SAM" id="Phobius"/>
    </source>
</evidence>
<evidence type="ECO:0000256" key="6">
    <source>
        <dbReference type="ARBA" id="ARBA00023136"/>
    </source>
</evidence>
<feature type="transmembrane region" description="Helical" evidence="7">
    <location>
        <begin position="12"/>
        <end position="37"/>
    </location>
</feature>
<feature type="transmembrane region" description="Helical" evidence="7">
    <location>
        <begin position="128"/>
        <end position="150"/>
    </location>
</feature>
<sequence length="440" mass="47252">MSRLTASSTFLAGLQWLFFMFTNTIVIPLSLGAALHLSSSEITSSVQRSFIYTGIACLLQVFLGHRFALMEGQSGLWWGVILSLAAIASSSGTDLGVVGGSLATGIMIAGLLIALLGGLGIGKVLNKIFTPIVMSVFLLLLASQLILIFFKGMLGLSGNGQISIPEAGLSIFLVLLVTWLNLKGKGLISNFSILIGIIVGWLIHSLWIPSSALSTTADGVLFEWFPWGSPQLEWGIVITAVLAGLLNTTNTIATLREAEDLFEKPVSDRIYKRSFIVTGINTTISGIFGLVPYAPYTSSIGFLRTTRILERSAFIVGSILFMILGLIPALGSFFSTLPMSVGDAVLFVAYLQLFGSALRYLEGIRFNSKTIYRIAAPTLLGIAIINLPAASLSSIPMYLRPLLSNGLLMGILVAIIIENTVNWSSYEISKVKQEARNKAC</sequence>
<comment type="similarity">
    <text evidence="2">Belongs to the nucleobase:cation symporter-2 (NCS2) (TC 2.A.40) family.</text>
</comment>
<dbReference type="EMBL" id="JAYJLD010000007">
    <property type="protein sequence ID" value="MEB3101400.1"/>
    <property type="molecule type" value="Genomic_DNA"/>
</dbReference>
<protein>
    <submittedName>
        <fullName evidence="8">Uracil/xanthine transporter</fullName>
    </submittedName>
</protein>
<dbReference type="Pfam" id="PF00860">
    <property type="entry name" value="Xan_ur_permease"/>
    <property type="match status" value="1"/>
</dbReference>
<dbReference type="NCBIfam" id="NF008502">
    <property type="entry name" value="PRK11412.1"/>
    <property type="match status" value="1"/>
</dbReference>
<dbReference type="RefSeq" id="WP_371753514.1">
    <property type="nucleotide sequence ID" value="NZ_JAYJLD010000007.1"/>
</dbReference>
<accession>A0ABU5ZJY8</accession>
<feature type="transmembrane region" description="Helical" evidence="7">
    <location>
        <begin position="75"/>
        <end position="92"/>
    </location>
</feature>
<feature type="transmembrane region" description="Helical" evidence="7">
    <location>
        <begin position="49"/>
        <end position="68"/>
    </location>
</feature>
<evidence type="ECO:0000256" key="2">
    <source>
        <dbReference type="ARBA" id="ARBA00008821"/>
    </source>
</evidence>
<evidence type="ECO:0000256" key="1">
    <source>
        <dbReference type="ARBA" id="ARBA00004141"/>
    </source>
</evidence>
<gene>
    <name evidence="8" type="ORF">VF724_06945</name>
</gene>
<keyword evidence="5 7" id="KW-1133">Transmembrane helix</keyword>
<keyword evidence="9" id="KW-1185">Reference proteome</keyword>
<reference evidence="8" key="1">
    <citation type="submission" date="2023-12" db="EMBL/GenBank/DDBJ databases">
        <title>Fervidustalea candida gen. nov., sp. nov., a novel member of the family Paenibacillaceae isolated from a geothermal area.</title>
        <authorList>
            <person name="Li W.-J."/>
            <person name="Jiao J.-Y."/>
            <person name="Chen Y."/>
        </authorList>
    </citation>
    <scope>NUCLEOTIDE SEQUENCE</scope>
    <source>
        <strain evidence="8">SYSU GA230002</strain>
    </source>
</reference>
<keyword evidence="4 7" id="KW-0812">Transmembrane</keyword>
<dbReference type="PANTHER" id="PTHR42810:SF6">
    <property type="entry name" value="PURINE PERMEASE YBBY-RELATED"/>
    <property type="match status" value="1"/>
</dbReference>
<feature type="transmembrane region" description="Helical" evidence="7">
    <location>
        <begin position="341"/>
        <end position="358"/>
    </location>
</feature>
<organism evidence="8 9">
    <name type="scientific">Ferviditalea candida</name>
    <dbReference type="NCBI Taxonomy" id="3108399"/>
    <lineage>
        <taxon>Bacteria</taxon>
        <taxon>Bacillati</taxon>
        <taxon>Bacillota</taxon>
        <taxon>Bacilli</taxon>
        <taxon>Bacillales</taxon>
        <taxon>Paenibacillaceae</taxon>
        <taxon>Ferviditalea</taxon>
    </lineage>
</organism>
<proteinExistence type="inferred from homology"/>
<comment type="caution">
    <text evidence="8">The sequence shown here is derived from an EMBL/GenBank/DDBJ whole genome shotgun (WGS) entry which is preliminary data.</text>
</comment>
<evidence type="ECO:0000313" key="8">
    <source>
        <dbReference type="EMBL" id="MEB3101400.1"/>
    </source>
</evidence>
<comment type="subcellular location">
    <subcellularLocation>
        <location evidence="1">Membrane</location>
        <topology evidence="1">Multi-pass membrane protein</topology>
    </subcellularLocation>
</comment>
<evidence type="ECO:0000256" key="5">
    <source>
        <dbReference type="ARBA" id="ARBA00022989"/>
    </source>
</evidence>
<evidence type="ECO:0000313" key="9">
    <source>
        <dbReference type="Proteomes" id="UP001310386"/>
    </source>
</evidence>
<feature type="transmembrane region" description="Helical" evidence="7">
    <location>
        <begin position="314"/>
        <end position="334"/>
    </location>
</feature>
<name>A0ABU5ZJY8_9BACL</name>
<evidence type="ECO:0000256" key="4">
    <source>
        <dbReference type="ARBA" id="ARBA00022692"/>
    </source>
</evidence>
<feature type="transmembrane region" description="Helical" evidence="7">
    <location>
        <begin position="234"/>
        <end position="255"/>
    </location>
</feature>
<dbReference type="PANTHER" id="PTHR42810">
    <property type="entry name" value="PURINE PERMEASE C1399.01C-RELATED"/>
    <property type="match status" value="1"/>
</dbReference>
<feature type="transmembrane region" description="Helical" evidence="7">
    <location>
        <begin position="187"/>
        <end position="208"/>
    </location>
</feature>
<dbReference type="NCBIfam" id="NF037981">
    <property type="entry name" value="NCS2_1"/>
    <property type="match status" value="1"/>
</dbReference>
<evidence type="ECO:0000256" key="3">
    <source>
        <dbReference type="ARBA" id="ARBA00022448"/>
    </source>
</evidence>
<dbReference type="InterPro" id="IPR006043">
    <property type="entry name" value="NCS2"/>
</dbReference>
<keyword evidence="6 7" id="KW-0472">Membrane</keyword>
<keyword evidence="3" id="KW-0813">Transport</keyword>
<dbReference type="Proteomes" id="UP001310386">
    <property type="component" value="Unassembled WGS sequence"/>
</dbReference>
<feature type="transmembrane region" description="Helical" evidence="7">
    <location>
        <begin position="98"/>
        <end position="121"/>
    </location>
</feature>
<feature type="transmembrane region" description="Helical" evidence="7">
    <location>
        <begin position="162"/>
        <end position="180"/>
    </location>
</feature>
<feature type="transmembrane region" description="Helical" evidence="7">
    <location>
        <begin position="370"/>
        <end position="390"/>
    </location>
</feature>